<organism evidence="4 5">
    <name type="scientific">Halorarum salinum</name>
    <dbReference type="NCBI Taxonomy" id="2743089"/>
    <lineage>
        <taxon>Archaea</taxon>
        <taxon>Methanobacteriati</taxon>
        <taxon>Methanobacteriota</taxon>
        <taxon>Stenosarchaea group</taxon>
        <taxon>Halobacteria</taxon>
        <taxon>Halobacteriales</taxon>
        <taxon>Haloferacaceae</taxon>
        <taxon>Halorarum</taxon>
    </lineage>
</organism>
<keyword evidence="5" id="KW-1185">Reference proteome</keyword>
<dbReference type="InterPro" id="IPR000182">
    <property type="entry name" value="GNAT_dom"/>
</dbReference>
<keyword evidence="1 4" id="KW-0808">Transferase</keyword>
<name>A0A7D5L870_9EURY</name>
<reference evidence="4 5" key="1">
    <citation type="submission" date="2020-06" db="EMBL/GenBank/DDBJ databases">
        <title>NJ-3-1, isolated from saline soil.</title>
        <authorList>
            <person name="Cui H.L."/>
            <person name="Shi X."/>
        </authorList>
    </citation>
    <scope>NUCLEOTIDE SEQUENCE [LARGE SCALE GENOMIC DNA]</scope>
    <source>
        <strain evidence="4 5">NJ-3-1</strain>
    </source>
</reference>
<dbReference type="GO" id="GO:0016747">
    <property type="term" value="F:acyltransferase activity, transferring groups other than amino-acyl groups"/>
    <property type="evidence" value="ECO:0007669"/>
    <property type="project" value="InterPro"/>
</dbReference>
<dbReference type="Pfam" id="PF19133">
    <property type="entry name" value="DUF5816"/>
    <property type="match status" value="1"/>
</dbReference>
<sequence>MNLREATPEDVDGVRTVARASLEASYGHAVPTEAIGEAVEAWYDAGDLADELADEDVVFVVAEDAEGSGRVAGFAQSYVVDRREPIGAIDWLHVHPDYRERGVGTDLLRRVESELHDRGATRIEGRVLVANEAGTGFYEEEGFTEGDERTVEIGDESFRERRYTKLLEEDGEAERIEPLTTADGSTLYVAYDEAERASKAPFYATYAEADRTTREGYRCGNCGSVSILMDSMGTVSCPDCGNRRKPVRWDAAYL</sequence>
<dbReference type="PANTHER" id="PTHR43877">
    <property type="entry name" value="AMINOALKYLPHOSPHONATE N-ACETYLTRANSFERASE-RELATED-RELATED"/>
    <property type="match status" value="1"/>
</dbReference>
<accession>A0A7D5L870</accession>
<dbReference type="InterPro" id="IPR043854">
    <property type="entry name" value="DUF5816"/>
</dbReference>
<proteinExistence type="predicted"/>
<dbReference type="AlphaFoldDB" id="A0A7D5L870"/>
<evidence type="ECO:0000259" key="3">
    <source>
        <dbReference type="PROSITE" id="PS51186"/>
    </source>
</evidence>
<dbReference type="PROSITE" id="PS51186">
    <property type="entry name" value="GNAT"/>
    <property type="match status" value="1"/>
</dbReference>
<evidence type="ECO:0000256" key="2">
    <source>
        <dbReference type="ARBA" id="ARBA00023315"/>
    </source>
</evidence>
<keyword evidence="2" id="KW-0012">Acyltransferase</keyword>
<dbReference type="KEGG" id="halu:HUG12_01815"/>
<dbReference type="CDD" id="cd04301">
    <property type="entry name" value="NAT_SF"/>
    <property type="match status" value="1"/>
</dbReference>
<dbReference type="EMBL" id="CP058579">
    <property type="protein sequence ID" value="QLG60546.1"/>
    <property type="molecule type" value="Genomic_DNA"/>
</dbReference>
<evidence type="ECO:0000256" key="1">
    <source>
        <dbReference type="ARBA" id="ARBA00022679"/>
    </source>
</evidence>
<gene>
    <name evidence="4" type="ORF">HUG12_01815</name>
</gene>
<dbReference type="SUPFAM" id="SSF55729">
    <property type="entry name" value="Acyl-CoA N-acyltransferases (Nat)"/>
    <property type="match status" value="1"/>
</dbReference>
<dbReference type="Pfam" id="PF00583">
    <property type="entry name" value="Acetyltransf_1"/>
    <property type="match status" value="1"/>
</dbReference>
<dbReference type="Proteomes" id="UP000509626">
    <property type="component" value="Chromosome"/>
</dbReference>
<dbReference type="OrthoDB" id="125295at2157"/>
<dbReference type="RefSeq" id="WP_179267132.1">
    <property type="nucleotide sequence ID" value="NZ_CP058579.1"/>
</dbReference>
<dbReference type="GeneID" id="56036156"/>
<dbReference type="InterPro" id="IPR016181">
    <property type="entry name" value="Acyl_CoA_acyltransferase"/>
</dbReference>
<protein>
    <submittedName>
        <fullName evidence="4">GNAT family N-acetyltransferase</fullName>
    </submittedName>
</protein>
<evidence type="ECO:0000313" key="4">
    <source>
        <dbReference type="EMBL" id="QLG60546.1"/>
    </source>
</evidence>
<evidence type="ECO:0000313" key="5">
    <source>
        <dbReference type="Proteomes" id="UP000509626"/>
    </source>
</evidence>
<feature type="domain" description="N-acetyltransferase" evidence="3">
    <location>
        <begin position="1"/>
        <end position="168"/>
    </location>
</feature>
<dbReference type="InterPro" id="IPR050832">
    <property type="entry name" value="Bact_Acetyltransf"/>
</dbReference>
<dbReference type="Gene3D" id="3.40.630.30">
    <property type="match status" value="1"/>
</dbReference>